<gene>
    <name evidence="1" type="ORF">BDD43_1430</name>
</gene>
<dbReference type="EMBL" id="RBKU01000001">
    <property type="protein sequence ID" value="RKR81285.1"/>
    <property type="molecule type" value="Genomic_DNA"/>
</dbReference>
<dbReference type="Proteomes" id="UP000268007">
    <property type="component" value="Unassembled WGS sequence"/>
</dbReference>
<evidence type="ECO:0000313" key="1">
    <source>
        <dbReference type="EMBL" id="RKR81285.1"/>
    </source>
</evidence>
<name>A0A495IX77_9SPHI</name>
<dbReference type="OrthoDB" id="798431at2"/>
<organism evidence="1 2">
    <name type="scientific">Mucilaginibacter gracilis</name>
    <dbReference type="NCBI Taxonomy" id="423350"/>
    <lineage>
        <taxon>Bacteria</taxon>
        <taxon>Pseudomonadati</taxon>
        <taxon>Bacteroidota</taxon>
        <taxon>Sphingobacteriia</taxon>
        <taxon>Sphingobacteriales</taxon>
        <taxon>Sphingobacteriaceae</taxon>
        <taxon>Mucilaginibacter</taxon>
    </lineage>
</organism>
<proteinExistence type="predicted"/>
<accession>A0A495IX77</accession>
<evidence type="ECO:0000313" key="2">
    <source>
        <dbReference type="Proteomes" id="UP000268007"/>
    </source>
</evidence>
<dbReference type="RefSeq" id="WP_121197001.1">
    <property type="nucleotide sequence ID" value="NZ_RBKU01000001.1"/>
</dbReference>
<dbReference type="AlphaFoldDB" id="A0A495IX77"/>
<sequence>MANLRSTLRSRIHDWTRKVGFRLNSTNTIKKDNLTVDHYFFKTFNFIEQRKADSSDKSEFVCFDTYGEKVKVRSLLDLQSAFYENLSELR</sequence>
<comment type="caution">
    <text evidence="1">The sequence shown here is derived from an EMBL/GenBank/DDBJ whole genome shotgun (WGS) entry which is preliminary data.</text>
</comment>
<keyword evidence="2" id="KW-1185">Reference proteome</keyword>
<reference evidence="1 2" key="1">
    <citation type="submission" date="2018-10" db="EMBL/GenBank/DDBJ databases">
        <title>Genomic Encyclopedia of Archaeal and Bacterial Type Strains, Phase II (KMG-II): from individual species to whole genera.</title>
        <authorList>
            <person name="Goeker M."/>
        </authorList>
    </citation>
    <scope>NUCLEOTIDE SEQUENCE [LARGE SCALE GENOMIC DNA]</scope>
    <source>
        <strain evidence="1 2">DSM 18602</strain>
    </source>
</reference>
<protein>
    <submittedName>
        <fullName evidence="1">Uncharacterized protein</fullName>
    </submittedName>
</protein>